<keyword evidence="2" id="KW-0694">RNA-binding</keyword>
<dbReference type="EMBL" id="UYWX01005745">
    <property type="protein sequence ID" value="VDM25932.1"/>
    <property type="molecule type" value="Genomic_DNA"/>
</dbReference>
<reference evidence="6" key="1">
    <citation type="submission" date="2017-02" db="UniProtKB">
        <authorList>
            <consortium name="WormBaseParasite"/>
        </authorList>
    </citation>
    <scope>IDENTIFICATION</scope>
</reference>
<name>A0A0R3WW22_HYDTA</name>
<dbReference type="GO" id="GO:0016891">
    <property type="term" value="F:RNA endonuclease activity producing 5'-phosphomonoesters, hydrolytic mechanism"/>
    <property type="evidence" value="ECO:0007669"/>
    <property type="project" value="InterPro"/>
</dbReference>
<proteinExistence type="predicted"/>
<organism evidence="6">
    <name type="scientific">Hydatigena taeniaeformis</name>
    <name type="common">Feline tapeworm</name>
    <name type="synonym">Taenia taeniaeformis</name>
    <dbReference type="NCBI Taxonomy" id="6205"/>
    <lineage>
        <taxon>Eukaryota</taxon>
        <taxon>Metazoa</taxon>
        <taxon>Spiralia</taxon>
        <taxon>Lophotrochozoa</taxon>
        <taxon>Platyhelminthes</taxon>
        <taxon>Cestoda</taxon>
        <taxon>Eucestoda</taxon>
        <taxon>Cyclophyllidea</taxon>
        <taxon>Taeniidae</taxon>
        <taxon>Hydatigera</taxon>
    </lineage>
</organism>
<evidence type="ECO:0000313" key="4">
    <source>
        <dbReference type="EMBL" id="VDM25932.1"/>
    </source>
</evidence>
<evidence type="ECO:0000256" key="2">
    <source>
        <dbReference type="PROSITE-ProRule" id="PRU00657"/>
    </source>
</evidence>
<keyword evidence="1" id="KW-0378">Hydrolase</keyword>
<dbReference type="GO" id="GO:0003723">
    <property type="term" value="F:RNA binding"/>
    <property type="evidence" value="ECO:0007669"/>
    <property type="project" value="UniProtKB-UniRule"/>
</dbReference>
<dbReference type="InterPro" id="IPR005034">
    <property type="entry name" value="Dicer_dimerisation"/>
</dbReference>
<dbReference type="InterPro" id="IPR038248">
    <property type="entry name" value="Dicer_dimer_sf"/>
</dbReference>
<accession>A0A0R3WW22</accession>
<dbReference type="STRING" id="6205.A0A0R3WW22"/>
<dbReference type="WBParaSite" id="TTAC_0000496201-mRNA-1">
    <property type="protein sequence ID" value="TTAC_0000496201-mRNA-1"/>
    <property type="gene ID" value="TTAC_0000496201"/>
</dbReference>
<dbReference type="Pfam" id="PF03368">
    <property type="entry name" value="Dicer_dimer"/>
    <property type="match status" value="1"/>
</dbReference>
<evidence type="ECO:0000313" key="6">
    <source>
        <dbReference type="WBParaSite" id="TTAC_0000496201-mRNA-1"/>
    </source>
</evidence>
<evidence type="ECO:0000256" key="1">
    <source>
        <dbReference type="ARBA" id="ARBA00022801"/>
    </source>
</evidence>
<dbReference type="Proteomes" id="UP000274429">
    <property type="component" value="Unassembled WGS sequence"/>
</dbReference>
<dbReference type="PROSITE" id="PS51327">
    <property type="entry name" value="DICER_DSRBF"/>
    <property type="match status" value="1"/>
</dbReference>
<protein>
    <submittedName>
        <fullName evidence="6">Dicer dsRNA-binding fold domain-containing protein</fullName>
    </submittedName>
</protein>
<keyword evidence="5" id="KW-1185">Reference proteome</keyword>
<dbReference type="OrthoDB" id="6267905at2759"/>
<sequence>MVGQAKGRLTWAINNQVSNPSYMPYGIDGPRITITGASSVLMRYVSLLKTDTSYPLKILYSVHKEFCGYRVHMLMPPPSPLQDIIKGPLASTRKMATQLVRLEACKLLHNAGEF</sequence>
<evidence type="ECO:0000259" key="3">
    <source>
        <dbReference type="PROSITE" id="PS51327"/>
    </source>
</evidence>
<feature type="domain" description="Dicer dsRNA-binding fold" evidence="3">
    <location>
        <begin position="37"/>
        <end position="114"/>
    </location>
</feature>
<gene>
    <name evidence="4" type="ORF">TTAC_LOCUS4947</name>
</gene>
<dbReference type="AlphaFoldDB" id="A0A0R3WW22"/>
<reference evidence="4 5" key="2">
    <citation type="submission" date="2018-11" db="EMBL/GenBank/DDBJ databases">
        <authorList>
            <consortium name="Pathogen Informatics"/>
        </authorList>
    </citation>
    <scope>NUCLEOTIDE SEQUENCE [LARGE SCALE GENOMIC DNA]</scope>
</reference>
<evidence type="ECO:0000313" key="5">
    <source>
        <dbReference type="Proteomes" id="UP000274429"/>
    </source>
</evidence>
<dbReference type="Gene3D" id="3.30.160.380">
    <property type="entry name" value="Dicer dimerisation domain"/>
    <property type="match status" value="1"/>
</dbReference>